<dbReference type="KEGG" id="marz:MARA_23360"/>
<dbReference type="GO" id="GO:0043709">
    <property type="term" value="P:cell adhesion involved in single-species biofilm formation"/>
    <property type="evidence" value="ECO:0007669"/>
    <property type="project" value="TreeGrafter"/>
</dbReference>
<gene>
    <name evidence="3" type="ORF">MARA_23360</name>
</gene>
<evidence type="ECO:0000313" key="4">
    <source>
        <dbReference type="Proteomes" id="UP000467428"/>
    </source>
</evidence>
<dbReference type="GO" id="GO:0052621">
    <property type="term" value="F:diguanylate cyclase activity"/>
    <property type="evidence" value="ECO:0007669"/>
    <property type="project" value="TreeGrafter"/>
</dbReference>
<accession>A0A7I7RW53</accession>
<reference evidence="3 4" key="1">
    <citation type="journal article" date="2019" name="Emerg. Microbes Infect.">
        <title>Comprehensive subspecies identification of 175 nontuberculous mycobacteria species based on 7547 genomic profiles.</title>
        <authorList>
            <person name="Matsumoto Y."/>
            <person name="Kinjo T."/>
            <person name="Motooka D."/>
            <person name="Nabeya D."/>
            <person name="Jung N."/>
            <person name="Uechi K."/>
            <person name="Horii T."/>
            <person name="Iida T."/>
            <person name="Fujita J."/>
            <person name="Nakamura S."/>
        </authorList>
    </citation>
    <scope>NUCLEOTIDE SEQUENCE [LARGE SCALE GENOMIC DNA]</scope>
    <source>
        <strain evidence="3 4">JCM 18538</strain>
    </source>
</reference>
<keyword evidence="1" id="KW-0472">Membrane</keyword>
<dbReference type="InterPro" id="IPR043128">
    <property type="entry name" value="Rev_trsase/Diguanyl_cyclase"/>
</dbReference>
<geneLocation type="plasmid" evidence="4">
    <name>pjcm18538 dna</name>
</geneLocation>
<dbReference type="CDD" id="cd01949">
    <property type="entry name" value="GGDEF"/>
    <property type="match status" value="1"/>
</dbReference>
<dbReference type="PANTHER" id="PTHR45138">
    <property type="entry name" value="REGULATORY COMPONENTS OF SENSORY TRANSDUCTION SYSTEM"/>
    <property type="match status" value="1"/>
</dbReference>
<proteinExistence type="predicted"/>
<protein>
    <recommendedName>
        <fullName evidence="2">GGDEF domain-containing protein</fullName>
    </recommendedName>
</protein>
<feature type="transmembrane region" description="Helical" evidence="1">
    <location>
        <begin position="40"/>
        <end position="61"/>
    </location>
</feature>
<feature type="domain" description="GGDEF" evidence="2">
    <location>
        <begin position="236"/>
        <end position="371"/>
    </location>
</feature>
<dbReference type="SUPFAM" id="SSF55073">
    <property type="entry name" value="Nucleotide cyclase"/>
    <property type="match status" value="1"/>
</dbReference>
<feature type="transmembrane region" description="Helical" evidence="1">
    <location>
        <begin position="67"/>
        <end position="86"/>
    </location>
</feature>
<feature type="transmembrane region" description="Helical" evidence="1">
    <location>
        <begin position="145"/>
        <end position="167"/>
    </location>
</feature>
<dbReference type="GO" id="GO:0005886">
    <property type="term" value="C:plasma membrane"/>
    <property type="evidence" value="ECO:0007669"/>
    <property type="project" value="TreeGrafter"/>
</dbReference>
<dbReference type="PROSITE" id="PS50887">
    <property type="entry name" value="GGDEF"/>
    <property type="match status" value="1"/>
</dbReference>
<dbReference type="SMART" id="SM00267">
    <property type="entry name" value="GGDEF"/>
    <property type="match status" value="1"/>
</dbReference>
<keyword evidence="1" id="KW-1133">Transmembrane helix</keyword>
<sequence>MRADAGSFAVFGRLVRQWWGEPVDYAAQVQYFAKRSMSGAVQYMIGLGTGFDGVLSLVLLLPSANSRASQVAVAAFGALQLAWAWVWCARPWPSRRMSLAFVVSADIAITVMVLLDSSWVLGSFGFSFFTMLSVYLVFFDGPRALAGHVLWILLTTAAFAVHIGIVGQFDVVEFTAKTLMSVALVVGTPLGIQAAIWALRNDANASVTDPLTGLLNRRGLHLHVGDLLRDGSHVADAVTVMVVDLDRFKDVNDTFGHTIGDEVLIRAARRIKSAVRGSALVARVGGEEFVVVDPGDPGRAHRDVDRVRYAIAAPAKPPITASVGVSSVALGGSSLAGSEPATWLDRIIERADLAMFDAKRQGGNATIYLPAVDGRA</sequence>
<dbReference type="Pfam" id="PF00990">
    <property type="entry name" value="GGDEF"/>
    <property type="match status" value="1"/>
</dbReference>
<feature type="transmembrane region" description="Helical" evidence="1">
    <location>
        <begin position="98"/>
        <end position="115"/>
    </location>
</feature>
<organism evidence="3 4">
    <name type="scientific">Mycolicibacterium arabiense</name>
    <dbReference type="NCBI Taxonomy" id="1286181"/>
    <lineage>
        <taxon>Bacteria</taxon>
        <taxon>Bacillati</taxon>
        <taxon>Actinomycetota</taxon>
        <taxon>Actinomycetes</taxon>
        <taxon>Mycobacteriales</taxon>
        <taxon>Mycobacteriaceae</taxon>
        <taxon>Mycolicibacterium</taxon>
    </lineage>
</organism>
<dbReference type="AlphaFoldDB" id="A0A7I7RW53"/>
<dbReference type="Gene3D" id="3.30.70.270">
    <property type="match status" value="1"/>
</dbReference>
<dbReference type="PANTHER" id="PTHR45138:SF9">
    <property type="entry name" value="DIGUANYLATE CYCLASE DGCM-RELATED"/>
    <property type="match status" value="1"/>
</dbReference>
<keyword evidence="1" id="KW-0812">Transmembrane</keyword>
<dbReference type="RefSeq" id="WP_163918589.1">
    <property type="nucleotide sequence ID" value="NZ_AP022593.1"/>
</dbReference>
<dbReference type="InterPro" id="IPR029787">
    <property type="entry name" value="Nucleotide_cyclase"/>
</dbReference>
<evidence type="ECO:0000313" key="3">
    <source>
        <dbReference type="EMBL" id="BBY48868.1"/>
    </source>
</evidence>
<feature type="transmembrane region" description="Helical" evidence="1">
    <location>
        <begin position="121"/>
        <end position="138"/>
    </location>
</feature>
<evidence type="ECO:0000259" key="2">
    <source>
        <dbReference type="PROSITE" id="PS50887"/>
    </source>
</evidence>
<dbReference type="InterPro" id="IPR050469">
    <property type="entry name" value="Diguanylate_Cyclase"/>
</dbReference>
<dbReference type="EMBL" id="AP022593">
    <property type="protein sequence ID" value="BBY48868.1"/>
    <property type="molecule type" value="Genomic_DNA"/>
</dbReference>
<dbReference type="NCBIfam" id="TIGR00254">
    <property type="entry name" value="GGDEF"/>
    <property type="match status" value="1"/>
</dbReference>
<dbReference type="InterPro" id="IPR000160">
    <property type="entry name" value="GGDEF_dom"/>
</dbReference>
<keyword evidence="4" id="KW-1185">Reference proteome</keyword>
<dbReference type="Proteomes" id="UP000467428">
    <property type="component" value="Chromosome"/>
</dbReference>
<dbReference type="GO" id="GO:1902201">
    <property type="term" value="P:negative regulation of bacterial-type flagellum-dependent cell motility"/>
    <property type="evidence" value="ECO:0007669"/>
    <property type="project" value="TreeGrafter"/>
</dbReference>
<name>A0A7I7RW53_9MYCO</name>
<feature type="transmembrane region" description="Helical" evidence="1">
    <location>
        <begin position="179"/>
        <end position="199"/>
    </location>
</feature>
<evidence type="ECO:0000256" key="1">
    <source>
        <dbReference type="SAM" id="Phobius"/>
    </source>
</evidence>